<dbReference type="PROSITE" id="PS50927">
    <property type="entry name" value="BULB_LECTIN"/>
    <property type="match status" value="1"/>
</dbReference>
<keyword evidence="3" id="KW-1185">Reference proteome</keyword>
<protein>
    <recommendedName>
        <fullName evidence="1">Bulb-type lectin domain-containing protein</fullName>
    </recommendedName>
</protein>
<dbReference type="InterPro" id="IPR036426">
    <property type="entry name" value="Bulb-type_lectin_dom_sf"/>
</dbReference>
<accession>A0ABW0YU99</accession>
<evidence type="ECO:0000259" key="1">
    <source>
        <dbReference type="PROSITE" id="PS50927"/>
    </source>
</evidence>
<dbReference type="RefSeq" id="WP_390315208.1">
    <property type="nucleotide sequence ID" value="NZ_JBHSPB010000004.1"/>
</dbReference>
<comment type="caution">
    <text evidence="2">The sequence shown here is derived from an EMBL/GenBank/DDBJ whole genome shotgun (WGS) entry which is preliminary data.</text>
</comment>
<dbReference type="SUPFAM" id="SSF51110">
    <property type="entry name" value="alpha-D-mannose-specific plant lectins"/>
    <property type="match status" value="1"/>
</dbReference>
<evidence type="ECO:0000313" key="3">
    <source>
        <dbReference type="Proteomes" id="UP001596083"/>
    </source>
</evidence>
<dbReference type="Gene3D" id="2.90.10.30">
    <property type="match status" value="1"/>
</dbReference>
<dbReference type="Proteomes" id="UP001596083">
    <property type="component" value="Unassembled WGS sequence"/>
</dbReference>
<dbReference type="EMBL" id="JBHSPB010000004">
    <property type="protein sequence ID" value="MFC5720101.1"/>
    <property type="molecule type" value="Genomic_DNA"/>
</dbReference>
<evidence type="ECO:0000313" key="2">
    <source>
        <dbReference type="EMBL" id="MFC5720101.1"/>
    </source>
</evidence>
<organism evidence="2 3">
    <name type="scientific">Streptomyces gamaensis</name>
    <dbReference type="NCBI Taxonomy" id="1763542"/>
    <lineage>
        <taxon>Bacteria</taxon>
        <taxon>Bacillati</taxon>
        <taxon>Actinomycetota</taxon>
        <taxon>Actinomycetes</taxon>
        <taxon>Kitasatosporales</taxon>
        <taxon>Streptomycetaceae</taxon>
        <taxon>Streptomyces</taxon>
    </lineage>
</organism>
<dbReference type="SMART" id="SM00108">
    <property type="entry name" value="B_lectin"/>
    <property type="match status" value="1"/>
</dbReference>
<dbReference type="InterPro" id="IPR001480">
    <property type="entry name" value="Bulb-type_lectin_dom"/>
</dbReference>
<gene>
    <name evidence="2" type="ORF">ACFP1Z_07955</name>
</gene>
<proteinExistence type="predicted"/>
<feature type="domain" description="Bulb-type lectin" evidence="1">
    <location>
        <begin position="3"/>
        <end position="113"/>
    </location>
</feature>
<name>A0ABW0YU99_9ACTN</name>
<sequence>MADAVFPTGTSIVRNQALTNGRGDSVLRLQDDGNFVLYQDDKPTWQAEGVYPNGRAAVFAYDGNLVVLDENRRVIWESRTGAHENQGSTLAVQDDHNVVIYNPEGRPIWATGTNN</sequence>
<reference evidence="3" key="1">
    <citation type="journal article" date="2019" name="Int. J. Syst. Evol. Microbiol.">
        <title>The Global Catalogue of Microorganisms (GCM) 10K type strain sequencing project: providing services to taxonomists for standard genome sequencing and annotation.</title>
        <authorList>
            <consortium name="The Broad Institute Genomics Platform"/>
            <consortium name="The Broad Institute Genome Sequencing Center for Infectious Disease"/>
            <person name="Wu L."/>
            <person name="Ma J."/>
        </authorList>
    </citation>
    <scope>NUCLEOTIDE SEQUENCE [LARGE SCALE GENOMIC DNA]</scope>
    <source>
        <strain evidence="3">CGMCC 4.7304</strain>
    </source>
</reference>
<dbReference type="Gene3D" id="2.90.10.10">
    <property type="entry name" value="Bulb-type lectin domain"/>
    <property type="match status" value="1"/>
</dbReference>